<dbReference type="Pfam" id="PF00395">
    <property type="entry name" value="SLH"/>
    <property type="match status" value="3"/>
</dbReference>
<feature type="region of interest" description="Disordered" evidence="1">
    <location>
        <begin position="788"/>
        <end position="816"/>
    </location>
</feature>
<feature type="domain" description="SLH" evidence="3">
    <location>
        <begin position="1036"/>
        <end position="1095"/>
    </location>
</feature>
<dbReference type="EMBL" id="FMTT01000049">
    <property type="protein sequence ID" value="SCW79677.1"/>
    <property type="molecule type" value="Genomic_DNA"/>
</dbReference>
<keyword evidence="5" id="KW-1185">Reference proteome</keyword>
<dbReference type="InterPro" id="IPR008969">
    <property type="entry name" value="CarboxyPept-like_regulatory"/>
</dbReference>
<dbReference type="InterPro" id="IPR051465">
    <property type="entry name" value="Cell_Envelope_Struct_Comp"/>
</dbReference>
<dbReference type="InterPro" id="IPR013784">
    <property type="entry name" value="Carb-bd-like_fold"/>
</dbReference>
<dbReference type="SUPFAM" id="SSF49464">
    <property type="entry name" value="Carboxypeptidase regulatory domain-like"/>
    <property type="match status" value="2"/>
</dbReference>
<organism evidence="4 5">
    <name type="scientific">Paenibacillus tianmuensis</name>
    <dbReference type="NCBI Taxonomy" id="624147"/>
    <lineage>
        <taxon>Bacteria</taxon>
        <taxon>Bacillati</taxon>
        <taxon>Bacillota</taxon>
        <taxon>Bacilli</taxon>
        <taxon>Bacillales</taxon>
        <taxon>Paenibacillaceae</taxon>
        <taxon>Paenibacillus</taxon>
    </lineage>
</organism>
<dbReference type="Gene3D" id="2.60.40.1120">
    <property type="entry name" value="Carboxypeptidase-like, regulatory domain"/>
    <property type="match status" value="5"/>
</dbReference>
<sequence length="1225" mass="129332">MFLSKRIVIQVLLILSLASALPVSAFADTASNSSAAKATISGGVTDRSGKPIPNAAVVALDNRGQTVAQDITKPDGNYRLNVTPGTYTIEAIYETEGSSNFVTVSPDQTKNANFSLNTMLLSGIVTRSGSNGPLPSGTKVRLIDENTGFMYNEASVSPDGTFTVPINEGSYTVAAYSSQGEPNYGSVSGLTTDSSKSPLTINLNPAGKISGAIQSVSGLKTKFKVKAVNQQGNVLNETRVDVNGNYTLAVPAGQVTIVAAAENETGTQASSQVTIGPGSTIVNLTDMNSGLKVSLANAPTDSTSRVRVFDLLGNAYVPDVEPSSLNGTYAFLLPPGTYIVKASAGAYAGIRQPVTLAPGKNESLAITLENAGTLSGKVSYPNSRPQASFEDISITVQDKNGQVVDKLAPLHDGSYETLLPVGNYRITAAAGDSIAVKENLSILEGQTSTYDLTINPTEINGKVTEADGTMIRYATIVALSQDGSSYSFTTSKEDGTYSLKVPPGSYTLKTMHYHKVALNKNVSVSRGASVTVNPVLGTAGIFNGYLSNGKTNVGGASAIILDHTRTPVDRIATHADTGFFSLMLPAGQYTVDSKSFDGNQTPTAIAVAAEQTLHQNLTTQAGRIGGTIFAADGKTPLGGVIVRASNEAYSNYTKTNGDGTFALFVPAGTYTLTAEKSNLGNITKNVAVSKEKDAFVQASLQTNGVVTGRITNGSNPAAQAWAKVYEAADGMLLKKIQTGLDGAFSVTLPAGTYVFRAESAGFVSVETRVTALADKIVVNDMTLYTSSGNSSDIGASSPSQSTAGSAGGLQPTPKPNAAEVVLDPSKDGIVAKETNSLGQTVTKITLDKDKLAAALQTAGSVVVQIDRADVLTKIELPAESFHNPDKVQAGALITLRTDAMEYKLPVHVLRTWTQPLTTMQNIKITVAIEKLPPSMNEKIIKTNQLTGTLLPNPLDFKITAEGSNGLSQELVNFGAAYVERKVIVPGTIPNRDHVTAVTIDPVTHEATFIPSYIEKGENASTVKIFSTHNSIYTVVSANHTFDDITGHWAESDIQRLASKFIVKGMTDKLYEPDKKITRAEFTSLLVRSLGLLEDPSYVTFNDIQPKDWYAGSIGAAVKAGLVNGFENGTFEPNGSITREQMAVMINRALKAAGSEPSTKEADSKVNKFKDRGAVSEWSAASVEQVVRKGIIEGMTDTTFEPSLDSTRAQVATVLKRFLQYVKFTN</sequence>
<feature type="domain" description="SLH" evidence="3">
    <location>
        <begin position="1165"/>
        <end position="1225"/>
    </location>
</feature>
<dbReference type="AlphaFoldDB" id="A0A1G4TEM3"/>
<name>A0A1G4TEM3_9BACL</name>
<keyword evidence="2" id="KW-0732">Signal</keyword>
<dbReference type="PROSITE" id="PS51272">
    <property type="entry name" value="SLH"/>
    <property type="match status" value="3"/>
</dbReference>
<evidence type="ECO:0000256" key="2">
    <source>
        <dbReference type="SAM" id="SignalP"/>
    </source>
</evidence>
<feature type="chain" id="PRO_5011786317" evidence="2">
    <location>
        <begin position="28"/>
        <end position="1225"/>
    </location>
</feature>
<dbReference type="STRING" id="624147.SAMN04487970_104937"/>
<protein>
    <submittedName>
        <fullName evidence="4">S-layer homology domain-containing protein</fullName>
    </submittedName>
</protein>
<dbReference type="SUPFAM" id="SSF49452">
    <property type="entry name" value="Starch-binding domain-like"/>
    <property type="match status" value="3"/>
</dbReference>
<feature type="compositionally biased region" description="Low complexity" evidence="1">
    <location>
        <begin position="788"/>
        <end position="799"/>
    </location>
</feature>
<dbReference type="Proteomes" id="UP000198601">
    <property type="component" value="Unassembled WGS sequence"/>
</dbReference>
<evidence type="ECO:0000256" key="1">
    <source>
        <dbReference type="SAM" id="MobiDB-lite"/>
    </source>
</evidence>
<evidence type="ECO:0000313" key="4">
    <source>
        <dbReference type="EMBL" id="SCW79677.1"/>
    </source>
</evidence>
<proteinExistence type="predicted"/>
<evidence type="ECO:0000259" key="3">
    <source>
        <dbReference type="PROSITE" id="PS51272"/>
    </source>
</evidence>
<dbReference type="OrthoDB" id="2675126at2"/>
<dbReference type="InterPro" id="IPR001119">
    <property type="entry name" value="SLH_dom"/>
</dbReference>
<feature type="signal peptide" evidence="2">
    <location>
        <begin position="1"/>
        <end position="27"/>
    </location>
</feature>
<dbReference type="RefSeq" id="WP_090675833.1">
    <property type="nucleotide sequence ID" value="NZ_FMTT01000049.1"/>
</dbReference>
<dbReference type="PANTHER" id="PTHR43308:SF5">
    <property type="entry name" value="S-LAYER PROTEIN _ PEPTIDOGLYCAN ENDO-BETA-N-ACETYLGLUCOSAMINIDASE"/>
    <property type="match status" value="1"/>
</dbReference>
<evidence type="ECO:0000313" key="5">
    <source>
        <dbReference type="Proteomes" id="UP000198601"/>
    </source>
</evidence>
<dbReference type="PANTHER" id="PTHR43308">
    <property type="entry name" value="OUTER MEMBRANE PROTEIN ALPHA-RELATED"/>
    <property type="match status" value="1"/>
</dbReference>
<dbReference type="GO" id="GO:0030246">
    <property type="term" value="F:carbohydrate binding"/>
    <property type="evidence" value="ECO:0007669"/>
    <property type="project" value="InterPro"/>
</dbReference>
<dbReference type="Pfam" id="PF13620">
    <property type="entry name" value="CarboxypepD_reg"/>
    <property type="match status" value="2"/>
</dbReference>
<accession>A0A1G4TEM3</accession>
<gene>
    <name evidence="4" type="ORF">SAMN04487970_104937</name>
</gene>
<feature type="domain" description="SLH" evidence="3">
    <location>
        <begin position="1096"/>
        <end position="1159"/>
    </location>
</feature>
<reference evidence="5" key="1">
    <citation type="submission" date="2016-10" db="EMBL/GenBank/DDBJ databases">
        <authorList>
            <person name="Varghese N."/>
            <person name="Submissions S."/>
        </authorList>
    </citation>
    <scope>NUCLEOTIDE SEQUENCE [LARGE SCALE GENOMIC DNA]</scope>
    <source>
        <strain evidence="5">CGMCC 1.8946</strain>
    </source>
</reference>